<accession>A0A4P8N6X9</accession>
<protein>
    <submittedName>
        <fullName evidence="1">Uncharacterized protein</fullName>
    </submittedName>
</protein>
<reference evidence="1 2" key="1">
    <citation type="submission" date="2019-03" db="EMBL/GenBank/DDBJ databases">
        <title>Genomic and seasonal variations among aquatic phages infecting the Baltic Sea Gammaproteobacteria Rheinheimera sp. bal341.</title>
        <authorList>
            <person name="Nilsson E."/>
            <person name="Li K."/>
            <person name="Fridlund J."/>
            <person name="Sulcius S."/>
            <person name="Bunse C."/>
            <person name="Karlsson C.M.G."/>
            <person name="Lindh M."/>
            <person name="Lundin D."/>
            <person name="Pinhassi J."/>
            <person name="Holmfeldt K."/>
        </authorList>
    </citation>
    <scope>NUCLEOTIDE SEQUENCE [LARGE SCALE GENOMIC DNA]</scope>
</reference>
<organism evidence="1 2">
    <name type="scientific">Rheinheimera phage vB_RspM_Barba20A</name>
    <dbReference type="NCBI Taxonomy" id="2565661"/>
    <lineage>
        <taxon>Viruses</taxon>
        <taxon>Duplodnaviria</taxon>
        <taxon>Heunggongvirae</taxon>
        <taxon>Uroviricota</taxon>
        <taxon>Caudoviricetes</taxon>
        <taxon>Barbavirus</taxon>
        <taxon>Barbavirus barba18A</taxon>
    </lineage>
</organism>
<gene>
    <name evidence="1" type="ORF">Barba20A_gp119</name>
</gene>
<evidence type="ECO:0000313" key="1">
    <source>
        <dbReference type="EMBL" id="QCQ62102.1"/>
    </source>
</evidence>
<evidence type="ECO:0000313" key="2">
    <source>
        <dbReference type="Proteomes" id="UP000300676"/>
    </source>
</evidence>
<name>A0A4P8N6X9_9CAUD</name>
<dbReference type="EMBL" id="MK719731">
    <property type="protein sequence ID" value="QCQ62102.1"/>
    <property type="molecule type" value="Genomic_DNA"/>
</dbReference>
<dbReference type="Proteomes" id="UP000300676">
    <property type="component" value="Segment"/>
</dbReference>
<proteinExistence type="predicted"/>
<sequence length="67" mass="7316">MAFEKFPPTNASEAVAVFKQDVIIVHDVAHGDENAEVLTENGLIPSIAKFIKDTNERIGDGLVNIEH</sequence>